<evidence type="ECO:0000313" key="3">
    <source>
        <dbReference type="Proteomes" id="UP001238179"/>
    </source>
</evidence>
<dbReference type="Proteomes" id="UP001238179">
    <property type="component" value="Chromosome"/>
</dbReference>
<dbReference type="PANTHER" id="PTHR13707">
    <property type="entry name" value="KETOACID-COENZYME A TRANSFERASE"/>
    <property type="match status" value="1"/>
</dbReference>
<organism evidence="2 3">
    <name type="scientific">Mesoterricola silvestris</name>
    <dbReference type="NCBI Taxonomy" id="2927979"/>
    <lineage>
        <taxon>Bacteria</taxon>
        <taxon>Pseudomonadati</taxon>
        <taxon>Acidobacteriota</taxon>
        <taxon>Holophagae</taxon>
        <taxon>Holophagales</taxon>
        <taxon>Holophagaceae</taxon>
        <taxon>Mesoterricola</taxon>
    </lineage>
</organism>
<sequence length="228" mass="24481">MFNKPILSPADAASKIRDGQVLMSGGFMGCGAPHTLIQALRARNLRDLTLISTDTAMHDLRTGRVTGIGHLVRDRVFRRIIASHIGLNQETQRQMNAGETVVDLVPQGTLAERIRAGGAGLGGFLTPTGLGTEVAEGKQVITVEGRDYLLELPLRADVAIIKAKVGDRAGNLAYAGTARNFNPMMATAADLVIAEVEELVDIGALDPNFVHTPSIFVDFLVRAERLEM</sequence>
<dbReference type="EMBL" id="AP027080">
    <property type="protein sequence ID" value="BDU74701.1"/>
    <property type="molecule type" value="Genomic_DNA"/>
</dbReference>
<accession>A0AA48GZH0</accession>
<dbReference type="InterPro" id="IPR037171">
    <property type="entry name" value="NagB/RpiA_transferase-like"/>
</dbReference>
<dbReference type="Pfam" id="PF01144">
    <property type="entry name" value="CoA_trans"/>
    <property type="match status" value="1"/>
</dbReference>
<dbReference type="Gene3D" id="3.40.1080.10">
    <property type="entry name" value="Glutaconate Coenzyme A-transferase"/>
    <property type="match status" value="1"/>
</dbReference>
<dbReference type="GO" id="GO:0008410">
    <property type="term" value="F:CoA-transferase activity"/>
    <property type="evidence" value="ECO:0007669"/>
    <property type="project" value="InterPro"/>
</dbReference>
<evidence type="ECO:0000313" key="2">
    <source>
        <dbReference type="EMBL" id="BDU74701.1"/>
    </source>
</evidence>
<dbReference type="SMART" id="SM00882">
    <property type="entry name" value="CoA_trans"/>
    <property type="match status" value="1"/>
</dbReference>
<dbReference type="SUPFAM" id="SSF100950">
    <property type="entry name" value="NagB/RpiA/CoA transferase-like"/>
    <property type="match status" value="1"/>
</dbReference>
<protein>
    <submittedName>
        <fullName evidence="2">Acetyl-CoA--acetoacetyl-CoA transferase subunit alpha</fullName>
    </submittedName>
</protein>
<dbReference type="AlphaFoldDB" id="A0AA48GZH0"/>
<evidence type="ECO:0000256" key="1">
    <source>
        <dbReference type="ARBA" id="ARBA00022679"/>
    </source>
</evidence>
<keyword evidence="1 2" id="KW-0808">Transferase</keyword>
<dbReference type="PANTHER" id="PTHR13707:SF60">
    <property type="entry name" value="ACETATE COA-TRANSFERASE SUBUNIT ALPHA"/>
    <property type="match status" value="1"/>
</dbReference>
<dbReference type="InterPro" id="IPR004165">
    <property type="entry name" value="CoA_trans_fam_I"/>
</dbReference>
<proteinExistence type="predicted"/>
<name>A0AA48GZH0_9BACT</name>
<dbReference type="InterPro" id="IPR012792">
    <property type="entry name" value="3-oxoacid_CoA-transf_A"/>
</dbReference>
<gene>
    <name evidence="2" type="primary">atoD.1</name>
    <name evidence="2" type="ORF">METEAL_38750</name>
</gene>
<reference evidence="3" key="1">
    <citation type="journal article" date="2023" name="Int. J. Syst. Evol. Microbiol.">
        <title>Mesoterricola silvestris gen. nov., sp. nov., Mesoterricola sediminis sp. nov., Geothrix oryzae sp. nov., Geothrix edaphica sp. nov., Geothrix rubra sp. nov., and Geothrix limicola sp. nov., six novel members of Acidobacteriota isolated from soils.</title>
        <authorList>
            <person name="Itoh H."/>
            <person name="Sugisawa Y."/>
            <person name="Mise K."/>
            <person name="Xu Z."/>
            <person name="Kuniyasu M."/>
            <person name="Ushijima N."/>
            <person name="Kawano K."/>
            <person name="Kobayashi E."/>
            <person name="Shiratori Y."/>
            <person name="Masuda Y."/>
            <person name="Senoo K."/>
        </authorList>
    </citation>
    <scope>NUCLEOTIDE SEQUENCE [LARGE SCALE GENOMIC DNA]</scope>
    <source>
        <strain evidence="3">W79</strain>
    </source>
</reference>
<dbReference type="KEGG" id="msil:METEAL_38750"/>
<dbReference type="PROSITE" id="PS51257">
    <property type="entry name" value="PROKAR_LIPOPROTEIN"/>
    <property type="match status" value="1"/>
</dbReference>
<dbReference type="NCBIfam" id="TIGR02429">
    <property type="entry name" value="pcaI_scoA_fam"/>
    <property type="match status" value="1"/>
</dbReference>
<dbReference type="RefSeq" id="WP_316413373.1">
    <property type="nucleotide sequence ID" value="NZ_AP027080.1"/>
</dbReference>
<keyword evidence="3" id="KW-1185">Reference proteome</keyword>